<dbReference type="OrthoDB" id="381044at2157"/>
<keyword evidence="4" id="KW-1185">Reference proteome</keyword>
<reference evidence="2 4" key="2">
    <citation type="submission" date="2017-05" db="EMBL/GenBank/DDBJ databases">
        <title>The draft genome of the hyperthermophilic archaeon 'Pyrodictium delaneyi strain Hulk', an iron and nitrate reducer, reveals the capacity for sulfate reduction.</title>
        <authorList>
            <person name="Demey L.M."/>
            <person name="Miller C."/>
            <person name="Manzella M."/>
            <person name="Reguera G."/>
            <person name="Kashefi K."/>
        </authorList>
    </citation>
    <scope>NUCLEOTIDE SEQUENCE [LARGE SCALE GENOMIC DNA]</scope>
    <source>
        <strain evidence="2 4">Hulk</strain>
    </source>
</reference>
<organism evidence="1 3">
    <name type="scientific">Pyrodictium delaneyi</name>
    <dbReference type="NCBI Taxonomy" id="1273541"/>
    <lineage>
        <taxon>Archaea</taxon>
        <taxon>Thermoproteota</taxon>
        <taxon>Thermoprotei</taxon>
        <taxon>Desulfurococcales</taxon>
        <taxon>Pyrodictiaceae</taxon>
        <taxon>Pyrodictium</taxon>
    </lineage>
</organism>
<dbReference type="RefSeq" id="WP_055408111.1">
    <property type="nucleotide sequence ID" value="NZ_CP013011.1"/>
</dbReference>
<gene>
    <name evidence="2" type="ORF">Pdsh_09660</name>
    <name evidence="1" type="ORF">Pyrde_0612</name>
</gene>
<proteinExistence type="predicted"/>
<dbReference type="EMBL" id="CP013011">
    <property type="protein sequence ID" value="ALL00662.1"/>
    <property type="molecule type" value="Genomic_DNA"/>
</dbReference>
<sequence length="151" mass="17319">MNVDELHTCIFHGLERVSVAIRNTLQRRKNGVLWKTMEWQRSKRLIARVLSDCICKHTSCHVYFLDIHGGEPSTGLGDKDIDLVLECPTEINIERIETIAETLVLDILKTVLGDNPYRILGVPNIVELHLSNEYLFKKYLKAGPPYAFRIC</sequence>
<dbReference type="Proteomes" id="UP000196694">
    <property type="component" value="Unassembled WGS sequence"/>
</dbReference>
<reference evidence="1 3" key="1">
    <citation type="submission" date="2015-10" db="EMBL/GenBank/DDBJ databases">
        <title>Complete genome sequence of hyperthermophilic archaeon Pyrodictium delaneyi Su06.</title>
        <authorList>
            <person name="Jung J.-H."/>
            <person name="Lin J."/>
            <person name="Holden J.F."/>
            <person name="Park C.-S."/>
        </authorList>
    </citation>
    <scope>NUCLEOTIDE SEQUENCE [LARGE SCALE GENOMIC DNA]</scope>
    <source>
        <strain evidence="1 3">Su06</strain>
    </source>
</reference>
<dbReference type="AlphaFoldDB" id="A0A0P0N3F8"/>
<evidence type="ECO:0000313" key="1">
    <source>
        <dbReference type="EMBL" id="ALL00662.1"/>
    </source>
</evidence>
<name>A0A0P0N3F8_9CREN</name>
<evidence type="ECO:0008006" key="5">
    <source>
        <dbReference type="Google" id="ProtNLM"/>
    </source>
</evidence>
<dbReference type="GeneID" id="26098947"/>
<dbReference type="EMBL" id="NCQP01000007">
    <property type="protein sequence ID" value="OWJ54111.1"/>
    <property type="molecule type" value="Genomic_DNA"/>
</dbReference>
<evidence type="ECO:0000313" key="4">
    <source>
        <dbReference type="Proteomes" id="UP000196694"/>
    </source>
</evidence>
<dbReference type="Proteomes" id="UP000058613">
    <property type="component" value="Chromosome"/>
</dbReference>
<accession>A0A0P0N3F8</accession>
<dbReference type="KEGG" id="pdl:Pyrde_0612"/>
<evidence type="ECO:0000313" key="2">
    <source>
        <dbReference type="EMBL" id="OWJ54111.1"/>
    </source>
</evidence>
<evidence type="ECO:0000313" key="3">
    <source>
        <dbReference type="Proteomes" id="UP000058613"/>
    </source>
</evidence>
<protein>
    <recommendedName>
        <fullName evidence="5">Polymerase nucleotidyl transferase domain-containing protein</fullName>
    </recommendedName>
</protein>